<organism evidence="1 2">
    <name type="scientific">Candidatus Gottesmanbacteria bacterium GW2011_GWA1_43_11</name>
    <dbReference type="NCBI Taxonomy" id="1618436"/>
    <lineage>
        <taxon>Bacteria</taxon>
        <taxon>Candidatus Gottesmaniibacteriota</taxon>
    </lineage>
</organism>
<gene>
    <name evidence="1" type="ORF">UV59_C0006G0029</name>
</gene>
<dbReference type="AlphaFoldDB" id="A0A0G1FFE3"/>
<evidence type="ECO:0000313" key="1">
    <source>
        <dbReference type="EMBL" id="KKS85573.1"/>
    </source>
</evidence>
<proteinExistence type="predicted"/>
<evidence type="ECO:0000313" key="2">
    <source>
        <dbReference type="Proteomes" id="UP000034543"/>
    </source>
</evidence>
<comment type="caution">
    <text evidence="1">The sequence shown here is derived from an EMBL/GenBank/DDBJ whole genome shotgun (WGS) entry which is preliminary data.</text>
</comment>
<name>A0A0G1FFE3_9BACT</name>
<protein>
    <submittedName>
        <fullName evidence="1">Uncharacterized protein</fullName>
    </submittedName>
</protein>
<dbReference type="Proteomes" id="UP000034543">
    <property type="component" value="Unassembled WGS sequence"/>
</dbReference>
<dbReference type="EMBL" id="LCFB01000006">
    <property type="protein sequence ID" value="KKS85573.1"/>
    <property type="molecule type" value="Genomic_DNA"/>
</dbReference>
<reference evidence="1 2" key="1">
    <citation type="journal article" date="2015" name="Nature">
        <title>rRNA introns, odd ribosomes, and small enigmatic genomes across a large radiation of phyla.</title>
        <authorList>
            <person name="Brown C.T."/>
            <person name="Hug L.A."/>
            <person name="Thomas B.C."/>
            <person name="Sharon I."/>
            <person name="Castelle C.J."/>
            <person name="Singh A."/>
            <person name="Wilkins M.J."/>
            <person name="Williams K.H."/>
            <person name="Banfield J.F."/>
        </authorList>
    </citation>
    <scope>NUCLEOTIDE SEQUENCE [LARGE SCALE GENOMIC DNA]</scope>
</reference>
<dbReference type="STRING" id="1618436.UV59_C0006G0029"/>
<sequence length="211" mass="24425">MQSPVLFTVNFRRCLLFILFLLLVQLSVLPVRADYYTFEKGGHNNYAVPQEINNPQYFQYVYGILNRGEGIVDYYELKTADTIADFHIELMVQDKPGRRDFHPNLILVEQHAARMIGKVPFDFPLTARGRVYEWRIGSEAKRVDETIWENLLVGHSLVRDLVPPRLVIAVFDPEHKGGRYVLRLGAIEPVETLSYKLGQLSALLRVKFDLY</sequence>
<accession>A0A0G1FFE3</accession>